<evidence type="ECO:0000256" key="4">
    <source>
        <dbReference type="ARBA" id="ARBA00023054"/>
    </source>
</evidence>
<organism evidence="7 8">
    <name type="scientific">Apis cerana cerana</name>
    <name type="common">Oriental honeybee</name>
    <dbReference type="NCBI Taxonomy" id="94128"/>
    <lineage>
        <taxon>Eukaryota</taxon>
        <taxon>Metazoa</taxon>
        <taxon>Ecdysozoa</taxon>
        <taxon>Arthropoda</taxon>
        <taxon>Hexapoda</taxon>
        <taxon>Insecta</taxon>
        <taxon>Pterygota</taxon>
        <taxon>Neoptera</taxon>
        <taxon>Endopterygota</taxon>
        <taxon>Hymenoptera</taxon>
        <taxon>Apocrita</taxon>
        <taxon>Aculeata</taxon>
        <taxon>Apoidea</taxon>
        <taxon>Anthophila</taxon>
        <taxon>Apidae</taxon>
        <taxon>Apis</taxon>
    </lineage>
</organism>
<protein>
    <recommendedName>
        <fullName evidence="6">UBZ1-type domain-containing protein</fullName>
    </recommendedName>
</protein>
<evidence type="ECO:0000259" key="6">
    <source>
        <dbReference type="Pfam" id="PF18112"/>
    </source>
</evidence>
<dbReference type="GO" id="GO:0008270">
    <property type="term" value="F:zinc ion binding"/>
    <property type="evidence" value="ECO:0007669"/>
    <property type="project" value="UniProtKB-KW"/>
</dbReference>
<evidence type="ECO:0000313" key="7">
    <source>
        <dbReference type="EMBL" id="PBC27090.1"/>
    </source>
</evidence>
<gene>
    <name evidence="7" type="ORF">APICC_00953</name>
</gene>
<sequence length="361" mass="41717">MNDMEQLENTDNGKCSSYYALLVAFKTMNERCQQLETRLATVEEENMCLRLECGKNESAIITKINDNNEKTIVQSLKEKIEELKKQKSQLTHQVFMVAAENRQLWNRLSKLTKTNKSLGSQLTKISDTLKQHSPVQASDIVSYNFRDNFQDIFSSTKEDNNQQLVTNNGEKEQSLEEISLRLINSIMLEKSDLEQQYAEMVEMQNNTELDLRNIGFTYPEDSDTDLELLKQHDIRLLQMKNNLLAQQIKLKRALQNFKKKKEGLMCNNCRTNANKKMCQASTQFNFNENIKEHSATQTSLQTSNLSLEKYSNSTNNTDQDNKICPLCGMFYGKTTTFADFHEHVLSHFNKDLSVDGFEILH</sequence>
<dbReference type="Pfam" id="PF18112">
    <property type="entry name" value="Zn-C2H2_12"/>
    <property type="match status" value="1"/>
</dbReference>
<dbReference type="InterPro" id="IPR041641">
    <property type="entry name" value="CALCOCO1/2_Zn_UBZ1"/>
</dbReference>
<evidence type="ECO:0000256" key="3">
    <source>
        <dbReference type="ARBA" id="ARBA00022833"/>
    </source>
</evidence>
<keyword evidence="1" id="KW-0479">Metal-binding</keyword>
<dbReference type="EMBL" id="KZ288357">
    <property type="protein sequence ID" value="PBC27090.1"/>
    <property type="molecule type" value="Genomic_DNA"/>
</dbReference>
<feature type="domain" description="UBZ1-type" evidence="6">
    <location>
        <begin position="322"/>
        <end position="348"/>
    </location>
</feature>
<evidence type="ECO:0000256" key="5">
    <source>
        <dbReference type="SAM" id="Coils"/>
    </source>
</evidence>
<keyword evidence="3" id="KW-0862">Zinc</keyword>
<feature type="coiled-coil region" evidence="5">
    <location>
        <begin position="25"/>
        <end position="93"/>
    </location>
</feature>
<evidence type="ECO:0000256" key="1">
    <source>
        <dbReference type="ARBA" id="ARBA00022723"/>
    </source>
</evidence>
<accession>A0A2A3E5V8</accession>
<dbReference type="AlphaFoldDB" id="A0A2A3E5V8"/>
<name>A0A2A3E5V8_APICC</name>
<proteinExistence type="predicted"/>
<keyword evidence="4 5" id="KW-0175">Coiled coil</keyword>
<dbReference type="Proteomes" id="UP000242457">
    <property type="component" value="Unassembled WGS sequence"/>
</dbReference>
<evidence type="ECO:0000313" key="8">
    <source>
        <dbReference type="Proteomes" id="UP000242457"/>
    </source>
</evidence>
<evidence type="ECO:0000256" key="2">
    <source>
        <dbReference type="ARBA" id="ARBA00022771"/>
    </source>
</evidence>
<dbReference type="STRING" id="94128.A0A2A3E5V8"/>
<keyword evidence="2" id="KW-0863">Zinc-finger</keyword>
<keyword evidence="8" id="KW-1185">Reference proteome</keyword>
<dbReference type="OrthoDB" id="6105729at2759"/>
<reference evidence="7 8" key="1">
    <citation type="submission" date="2014-07" db="EMBL/GenBank/DDBJ databases">
        <title>Genomic and transcriptomic analysis on Apis cerana provide comprehensive insights into honey bee biology.</title>
        <authorList>
            <person name="Diao Q."/>
            <person name="Sun L."/>
            <person name="Zheng H."/>
            <person name="Zheng H."/>
            <person name="Xu S."/>
            <person name="Wang S."/>
            <person name="Zeng Z."/>
            <person name="Hu F."/>
            <person name="Su S."/>
            <person name="Wu J."/>
        </authorList>
    </citation>
    <scope>NUCLEOTIDE SEQUENCE [LARGE SCALE GENOMIC DNA]</scope>
    <source>
        <tissue evidence="7">Pupae without intestine</tissue>
    </source>
</reference>